<dbReference type="NCBIfam" id="TIGR02532">
    <property type="entry name" value="IV_pilin_GFxxxE"/>
    <property type="match status" value="1"/>
</dbReference>
<evidence type="ECO:0000256" key="5">
    <source>
        <dbReference type="ARBA" id="ARBA00022519"/>
    </source>
</evidence>
<evidence type="ECO:0000256" key="3">
    <source>
        <dbReference type="ARBA" id="ARBA00022475"/>
    </source>
</evidence>
<comment type="caution">
    <text evidence="10">The sequence shown here is derived from an EMBL/GenBank/DDBJ whole genome shotgun (WGS) entry which is preliminary data.</text>
</comment>
<dbReference type="GO" id="GO:0005886">
    <property type="term" value="C:plasma membrane"/>
    <property type="evidence" value="ECO:0007669"/>
    <property type="project" value="UniProtKB-SubCell"/>
</dbReference>
<dbReference type="GO" id="GO:0015628">
    <property type="term" value="P:protein secretion by the type II secretion system"/>
    <property type="evidence" value="ECO:0007669"/>
    <property type="project" value="InterPro"/>
</dbReference>
<sequence length="138" mass="14978">MNTERQLHQRRCAGFSLVEVLVAFAVLALVLGAALSVFTSGLRVVSVGGDISRALTIAESLLAESGLESPLAEGQEQGVLKDAYQWQRRVSHAPWWTEQAALDTGLAAFEIHVTVSWVDAGRQRQVALSTLRPQRVSP</sequence>
<name>A0A2N7UP98_9GAMM</name>
<feature type="transmembrane region" description="Helical" evidence="9">
    <location>
        <begin position="12"/>
        <end position="38"/>
    </location>
</feature>
<dbReference type="EMBL" id="PNRG01000005">
    <property type="protein sequence ID" value="PMR82258.1"/>
    <property type="molecule type" value="Genomic_DNA"/>
</dbReference>
<evidence type="ECO:0000256" key="6">
    <source>
        <dbReference type="ARBA" id="ARBA00022692"/>
    </source>
</evidence>
<dbReference type="InterPro" id="IPR012902">
    <property type="entry name" value="N_methyl_site"/>
</dbReference>
<dbReference type="Proteomes" id="UP000235547">
    <property type="component" value="Unassembled WGS sequence"/>
</dbReference>
<dbReference type="PROSITE" id="PS00409">
    <property type="entry name" value="PROKAR_NTER_METHYL"/>
    <property type="match status" value="1"/>
</dbReference>
<comment type="subcellular location">
    <subcellularLocation>
        <location evidence="1">Cell inner membrane</location>
        <topology evidence="1">Single-pass membrane protein</topology>
    </subcellularLocation>
</comment>
<dbReference type="Pfam" id="PF07963">
    <property type="entry name" value="N_methyl"/>
    <property type="match status" value="1"/>
</dbReference>
<gene>
    <name evidence="10" type="ORF">C1H70_03480</name>
</gene>
<evidence type="ECO:0000256" key="9">
    <source>
        <dbReference type="SAM" id="Phobius"/>
    </source>
</evidence>
<evidence type="ECO:0000256" key="4">
    <source>
        <dbReference type="ARBA" id="ARBA00022481"/>
    </source>
</evidence>
<reference evidence="10 11" key="1">
    <citation type="submission" date="2018-01" db="EMBL/GenBank/DDBJ databases">
        <title>Halomonas endophytica sp. nov., isolated from storage liquid in the stems of Populus euphratica.</title>
        <authorList>
            <person name="Chen C."/>
        </authorList>
    </citation>
    <scope>NUCLEOTIDE SEQUENCE [LARGE SCALE GENOMIC DNA]</scope>
    <source>
        <strain evidence="10 11">BZ-SZ-XJ27</strain>
    </source>
</reference>
<dbReference type="GO" id="GO:0015627">
    <property type="term" value="C:type II protein secretion system complex"/>
    <property type="evidence" value="ECO:0007669"/>
    <property type="project" value="InterPro"/>
</dbReference>
<comment type="similarity">
    <text evidence="2">Belongs to the GSP I family.</text>
</comment>
<evidence type="ECO:0000313" key="10">
    <source>
        <dbReference type="EMBL" id="PMR82258.1"/>
    </source>
</evidence>
<accession>A0A2N7UP98</accession>
<evidence type="ECO:0000256" key="8">
    <source>
        <dbReference type="ARBA" id="ARBA00023136"/>
    </source>
</evidence>
<dbReference type="PANTHER" id="PTHR38779">
    <property type="entry name" value="TYPE II SECRETION SYSTEM PROTEIN I-RELATED"/>
    <property type="match status" value="1"/>
</dbReference>
<keyword evidence="3" id="KW-1003">Cell membrane</keyword>
<keyword evidence="7 9" id="KW-1133">Transmembrane helix</keyword>
<evidence type="ECO:0000313" key="11">
    <source>
        <dbReference type="Proteomes" id="UP000235547"/>
    </source>
</evidence>
<dbReference type="PANTHER" id="PTHR38779:SF2">
    <property type="entry name" value="TYPE II SECRETION SYSTEM PROTEIN I-RELATED"/>
    <property type="match status" value="1"/>
</dbReference>
<keyword evidence="6 9" id="KW-0812">Transmembrane</keyword>
<evidence type="ECO:0000256" key="2">
    <source>
        <dbReference type="ARBA" id="ARBA00008358"/>
    </source>
</evidence>
<proteinExistence type="inferred from homology"/>
<keyword evidence="8 9" id="KW-0472">Membrane</keyword>
<organism evidence="10 11">
    <name type="scientific">Halomonas urumqiensis</name>
    <dbReference type="NCBI Taxonomy" id="1684789"/>
    <lineage>
        <taxon>Bacteria</taxon>
        <taxon>Pseudomonadati</taxon>
        <taxon>Pseudomonadota</taxon>
        <taxon>Gammaproteobacteria</taxon>
        <taxon>Oceanospirillales</taxon>
        <taxon>Halomonadaceae</taxon>
        <taxon>Halomonas</taxon>
    </lineage>
</organism>
<evidence type="ECO:0000256" key="1">
    <source>
        <dbReference type="ARBA" id="ARBA00004377"/>
    </source>
</evidence>
<evidence type="ECO:0000256" key="7">
    <source>
        <dbReference type="ARBA" id="ARBA00022989"/>
    </source>
</evidence>
<keyword evidence="4" id="KW-0488">Methylation</keyword>
<keyword evidence="11" id="KW-1185">Reference proteome</keyword>
<dbReference type="RefSeq" id="WP_102586930.1">
    <property type="nucleotide sequence ID" value="NZ_BNAE01000001.1"/>
</dbReference>
<dbReference type="AlphaFoldDB" id="A0A2N7UP98"/>
<keyword evidence="5" id="KW-0997">Cell inner membrane</keyword>
<dbReference type="InterPro" id="IPR010052">
    <property type="entry name" value="T2SS_protein-GspI"/>
</dbReference>
<protein>
    <submittedName>
        <fullName evidence="10">General secretion pathway protein GspH</fullName>
    </submittedName>
</protein>